<dbReference type="EMBL" id="CM007899">
    <property type="protein sequence ID" value="OTG11405.1"/>
    <property type="molecule type" value="Genomic_DNA"/>
</dbReference>
<sequence length="56" mass="7049">MLLTIRSSETVLHKLTTVFWYIHDEFFCRRSPNINQLDMGLEDNQRFKKYYFLYYY</sequence>
<evidence type="ECO:0000313" key="1">
    <source>
        <dbReference type="EMBL" id="OTG11405.1"/>
    </source>
</evidence>
<reference evidence="2" key="1">
    <citation type="journal article" date="2017" name="Nature">
        <title>The sunflower genome provides insights into oil metabolism, flowering and Asterid evolution.</title>
        <authorList>
            <person name="Badouin H."/>
            <person name="Gouzy J."/>
            <person name="Grassa C.J."/>
            <person name="Murat F."/>
            <person name="Staton S.E."/>
            <person name="Cottret L."/>
            <person name="Lelandais-Briere C."/>
            <person name="Owens G.L."/>
            <person name="Carrere S."/>
            <person name="Mayjonade B."/>
            <person name="Legrand L."/>
            <person name="Gill N."/>
            <person name="Kane N.C."/>
            <person name="Bowers J.E."/>
            <person name="Hubner S."/>
            <person name="Bellec A."/>
            <person name="Berard A."/>
            <person name="Berges H."/>
            <person name="Blanchet N."/>
            <person name="Boniface M.C."/>
            <person name="Brunel D."/>
            <person name="Catrice O."/>
            <person name="Chaidir N."/>
            <person name="Claudel C."/>
            <person name="Donnadieu C."/>
            <person name="Faraut T."/>
            <person name="Fievet G."/>
            <person name="Helmstetter N."/>
            <person name="King M."/>
            <person name="Knapp S.J."/>
            <person name="Lai Z."/>
            <person name="Le Paslier M.C."/>
            <person name="Lippi Y."/>
            <person name="Lorenzon L."/>
            <person name="Mandel J.R."/>
            <person name="Marage G."/>
            <person name="Marchand G."/>
            <person name="Marquand E."/>
            <person name="Bret-Mestries E."/>
            <person name="Morien E."/>
            <person name="Nambeesan S."/>
            <person name="Nguyen T."/>
            <person name="Pegot-Espagnet P."/>
            <person name="Pouilly N."/>
            <person name="Raftis F."/>
            <person name="Sallet E."/>
            <person name="Schiex T."/>
            <person name="Thomas J."/>
            <person name="Vandecasteele C."/>
            <person name="Vares D."/>
            <person name="Vear F."/>
            <person name="Vautrin S."/>
            <person name="Crespi M."/>
            <person name="Mangin B."/>
            <person name="Burke J.M."/>
            <person name="Salse J."/>
            <person name="Munos S."/>
            <person name="Vincourt P."/>
            <person name="Rieseberg L.H."/>
            <person name="Langlade N.B."/>
        </authorList>
    </citation>
    <scope>NUCLEOTIDE SEQUENCE [LARGE SCALE GENOMIC DNA]</scope>
    <source>
        <strain evidence="2">cv. SF193</strain>
    </source>
</reference>
<organism evidence="1 2">
    <name type="scientific">Helianthus annuus</name>
    <name type="common">Common sunflower</name>
    <dbReference type="NCBI Taxonomy" id="4232"/>
    <lineage>
        <taxon>Eukaryota</taxon>
        <taxon>Viridiplantae</taxon>
        <taxon>Streptophyta</taxon>
        <taxon>Embryophyta</taxon>
        <taxon>Tracheophyta</taxon>
        <taxon>Spermatophyta</taxon>
        <taxon>Magnoliopsida</taxon>
        <taxon>eudicotyledons</taxon>
        <taxon>Gunneridae</taxon>
        <taxon>Pentapetalae</taxon>
        <taxon>asterids</taxon>
        <taxon>campanulids</taxon>
        <taxon>Asterales</taxon>
        <taxon>Asteraceae</taxon>
        <taxon>Asteroideae</taxon>
        <taxon>Heliantheae alliance</taxon>
        <taxon>Heliantheae</taxon>
        <taxon>Helianthus</taxon>
    </lineage>
</organism>
<dbReference type="AlphaFoldDB" id="A0A251TJT3"/>
<evidence type="ECO:0000313" key="2">
    <source>
        <dbReference type="Proteomes" id="UP000215914"/>
    </source>
</evidence>
<accession>A0A251TJT3</accession>
<dbReference type="InParanoid" id="A0A251TJT3"/>
<gene>
    <name evidence="1" type="ORF">HannXRQ_Chr10g0298341</name>
</gene>
<dbReference type="Proteomes" id="UP000215914">
    <property type="component" value="Chromosome 10"/>
</dbReference>
<name>A0A251TJT3_HELAN</name>
<keyword evidence="2" id="KW-1185">Reference proteome</keyword>
<protein>
    <submittedName>
        <fullName evidence="1">Uncharacterized protein</fullName>
    </submittedName>
</protein>
<proteinExistence type="predicted"/>